<dbReference type="PANTHER" id="PTHR10353">
    <property type="entry name" value="GLYCOSYL HYDROLASE"/>
    <property type="match status" value="1"/>
</dbReference>
<sequence>MSHRFPDSFLWGGAVAANQVEGAYLTDGKGLSTSDLQPQGVFGEIVERTAGDSGIKDIAIDFYHRYPEDIALFAEMGFKCLRTSIAWTRIFPQGDEETPNEAGLAFYDRLFDEMAKHHIQPLVTLSHYEMPYGLVKNYGGWGNRQVIAFFERYARTVFQRFQHKVKYWLTFNEINMSLHAPFTGVGLPEDSSKQAIYQAIHHQLVASAKAVKACHEIIPDAKIGNMLLGGLLYPLTCKPADVLETLQQNREWMFFGDVQARGAYPAYMKRFFKQQAIELQVTDDDRDALKETVDFISFSYYMSGCVTTDEDLNQKARANILNMVPNPHLQSSEWGWQIDPEGLRILLNMLYDRYQKPLFIVENGLGAKDVIESDGSINDDYRIQYLNDHLVQVAEALEDGVEVLGYTSWGPIDLVSASTAQLSKRYGFIYVDRDDQGNGTLARKRKKSFYWYREVINSNGAALKQG</sequence>
<dbReference type="PANTHER" id="PTHR10353:SF122">
    <property type="entry name" value="6-PHOSPHO-BETA-GLUCOSIDASE ASCB-RELATED"/>
    <property type="match status" value="1"/>
</dbReference>
<dbReference type="PRINTS" id="PR00131">
    <property type="entry name" value="GLHYDRLASE1"/>
</dbReference>
<dbReference type="SUPFAM" id="SSF51445">
    <property type="entry name" value="(Trans)glycosidases"/>
    <property type="match status" value="1"/>
</dbReference>
<dbReference type="Proteomes" id="UP001165568">
    <property type="component" value="Unassembled WGS sequence"/>
</dbReference>
<dbReference type="FunFam" id="3.20.20.80:FF:000004">
    <property type="entry name" value="Beta-glucosidase 6-phospho-beta-glucosidase"/>
    <property type="match status" value="1"/>
</dbReference>
<gene>
    <name evidence="7" type="primary">ascB</name>
    <name evidence="7" type="ORF">NC803_02190</name>
    <name evidence="8" type="ORF">NC856_00560</name>
</gene>
<evidence type="ECO:0000256" key="6">
    <source>
        <dbReference type="RuleBase" id="RU004468"/>
    </source>
</evidence>
<name>A0AA41Y1F7_9GAMM</name>
<dbReference type="InterPro" id="IPR018120">
    <property type="entry name" value="Glyco_hydro_1_AS"/>
</dbReference>
<keyword evidence="3 6" id="KW-0326">Glycosidase</keyword>
<evidence type="ECO:0000313" key="8">
    <source>
        <dbReference type="EMBL" id="MCV9880769.1"/>
    </source>
</evidence>
<organism evidence="7 10">
    <name type="scientific">Brenneria izbisi</name>
    <dbReference type="NCBI Taxonomy" id="2939450"/>
    <lineage>
        <taxon>Bacteria</taxon>
        <taxon>Pseudomonadati</taxon>
        <taxon>Pseudomonadota</taxon>
        <taxon>Gammaproteobacteria</taxon>
        <taxon>Enterobacterales</taxon>
        <taxon>Pectobacteriaceae</taxon>
        <taxon>Brenneria</taxon>
    </lineage>
</organism>
<evidence type="ECO:0000313" key="10">
    <source>
        <dbReference type="Proteomes" id="UP001165569"/>
    </source>
</evidence>
<dbReference type="PROSITE" id="PS00572">
    <property type="entry name" value="GLYCOSYL_HYDROL_F1_1"/>
    <property type="match status" value="1"/>
</dbReference>
<dbReference type="GO" id="GO:0016052">
    <property type="term" value="P:carbohydrate catabolic process"/>
    <property type="evidence" value="ECO:0007669"/>
    <property type="project" value="TreeGrafter"/>
</dbReference>
<dbReference type="RefSeq" id="WP_264088456.1">
    <property type="nucleotide sequence ID" value="NZ_JAMPJT010000001.1"/>
</dbReference>
<evidence type="ECO:0000313" key="9">
    <source>
        <dbReference type="Proteomes" id="UP001165568"/>
    </source>
</evidence>
<dbReference type="PROSITE" id="PS00653">
    <property type="entry name" value="GLYCOSYL_HYDROL_F1_2"/>
    <property type="match status" value="1"/>
</dbReference>
<dbReference type="EC" id="3.2.1.86" evidence="7"/>
<dbReference type="InterPro" id="IPR033132">
    <property type="entry name" value="GH_1_N_CS"/>
</dbReference>
<dbReference type="Gene3D" id="3.20.20.80">
    <property type="entry name" value="Glycosidases"/>
    <property type="match status" value="1"/>
</dbReference>
<dbReference type="NCBIfam" id="NF007356">
    <property type="entry name" value="PRK09852.1"/>
    <property type="match status" value="1"/>
</dbReference>
<dbReference type="InterPro" id="IPR017853">
    <property type="entry name" value="GH"/>
</dbReference>
<comment type="similarity">
    <text evidence="1 5">Belongs to the glycosyl hydrolase 1 family.</text>
</comment>
<evidence type="ECO:0000256" key="3">
    <source>
        <dbReference type="ARBA" id="ARBA00023295"/>
    </source>
</evidence>
<accession>A0AA41Y1F7</accession>
<dbReference type="GO" id="GO:0005829">
    <property type="term" value="C:cytosol"/>
    <property type="evidence" value="ECO:0007669"/>
    <property type="project" value="TreeGrafter"/>
</dbReference>
<dbReference type="Proteomes" id="UP001165569">
    <property type="component" value="Unassembled WGS sequence"/>
</dbReference>
<dbReference type="GO" id="GO:0008706">
    <property type="term" value="F:6-phospho-beta-glucosidase activity"/>
    <property type="evidence" value="ECO:0007669"/>
    <property type="project" value="UniProtKB-EC"/>
</dbReference>
<dbReference type="AlphaFoldDB" id="A0AA41Y1F7"/>
<evidence type="ECO:0000256" key="5">
    <source>
        <dbReference type="RuleBase" id="RU003690"/>
    </source>
</evidence>
<keyword evidence="9" id="KW-1185">Reference proteome</keyword>
<evidence type="ECO:0000256" key="2">
    <source>
        <dbReference type="ARBA" id="ARBA00022801"/>
    </source>
</evidence>
<evidence type="ECO:0000313" key="7">
    <source>
        <dbReference type="EMBL" id="MCV9877666.1"/>
    </source>
</evidence>
<comment type="caution">
    <text evidence="7">The sequence shown here is derived from an EMBL/GenBank/DDBJ whole genome shotgun (WGS) entry which is preliminary data.</text>
</comment>
<dbReference type="EMBL" id="JAMPJU010000001">
    <property type="protein sequence ID" value="MCV9880769.1"/>
    <property type="molecule type" value="Genomic_DNA"/>
</dbReference>
<dbReference type="InterPro" id="IPR001360">
    <property type="entry name" value="Glyco_hydro_1"/>
</dbReference>
<evidence type="ECO:0000256" key="4">
    <source>
        <dbReference type="PROSITE-ProRule" id="PRU10055"/>
    </source>
</evidence>
<dbReference type="EMBL" id="JAMPJT010000001">
    <property type="protein sequence ID" value="MCV9877666.1"/>
    <property type="molecule type" value="Genomic_DNA"/>
</dbReference>
<reference evidence="7" key="1">
    <citation type="submission" date="2022-04" db="EMBL/GenBank/DDBJ databases">
        <title>Brenneria sp. isolated from walnut trees in Serbia.</title>
        <authorList>
            <person name="Gasic K."/>
            <person name="Zlatkovic N."/>
            <person name="Kuzmanovic N."/>
        </authorList>
    </citation>
    <scope>NUCLEOTIDE SEQUENCE</scope>
    <source>
        <strain evidence="8">KBI 423</strain>
        <strain evidence="7">KBI 447</strain>
    </source>
</reference>
<feature type="active site" description="Nucleophile" evidence="4">
    <location>
        <position position="362"/>
    </location>
</feature>
<keyword evidence="2 6" id="KW-0378">Hydrolase</keyword>
<protein>
    <submittedName>
        <fullName evidence="7">6-phospho-beta-glucosidase</fullName>
        <ecNumber evidence="7">3.2.1.86</ecNumber>
    </submittedName>
</protein>
<evidence type="ECO:0000256" key="1">
    <source>
        <dbReference type="ARBA" id="ARBA00010838"/>
    </source>
</evidence>
<dbReference type="Pfam" id="PF00232">
    <property type="entry name" value="Glyco_hydro_1"/>
    <property type="match status" value="1"/>
</dbReference>
<proteinExistence type="inferred from homology"/>